<evidence type="ECO:0000256" key="14">
    <source>
        <dbReference type="RuleBase" id="RU361193"/>
    </source>
</evidence>
<evidence type="ECO:0000313" key="16">
    <source>
        <dbReference type="Proteomes" id="UP001150538"/>
    </source>
</evidence>
<evidence type="ECO:0000256" key="12">
    <source>
        <dbReference type="PIRSR" id="PIRSR601382-2"/>
    </source>
</evidence>
<dbReference type="GO" id="GO:0005509">
    <property type="term" value="F:calcium ion binding"/>
    <property type="evidence" value="ECO:0007669"/>
    <property type="project" value="InterPro"/>
</dbReference>
<accession>A0A9W8A5J4</accession>
<evidence type="ECO:0000256" key="9">
    <source>
        <dbReference type="ARBA" id="ARBA00047669"/>
    </source>
</evidence>
<keyword evidence="5 14" id="KW-0378">Hydrolase</keyword>
<dbReference type="Proteomes" id="UP001150538">
    <property type="component" value="Unassembled WGS sequence"/>
</dbReference>
<comment type="caution">
    <text evidence="15">The sequence shown here is derived from an EMBL/GenBank/DDBJ whole genome shotgun (WGS) entry which is preliminary data.</text>
</comment>
<sequence length="551" mass="61260">MYVDFSHLLYFCIVGNLFLDSIPLSHAKPLAQSVSTYPTSAVFGLDGLASTSGFVQQCKSRKVQSSRFHGLLRTRDASSRAEDVKKGFLHAWNAYQQNTFGADEIDPMTLEPKTTRNGWGATMVDGLDTLWIMGLHDQFDAVKEKVAKLNFRKGGGQLAKVFETNIRYVGGLISAYELSNDDVFLKKAKELADVLMDAFDTPTGVPWQMLEVETGKGSSEGGSGSSNNLAEIGSYQMEFFRLSQLTKDPKYHQAAQKVIDVILKNKPGEVPSYNVDGLYPTGFDTMSGKFTGGKASWGALGDSFYEYLIKTWYLSDFGLKRNLDMWNTSFDAFQKHIATKGVDDRMYMGLSDGKDFTSIQDTFTCFAPGTIALAGKLLDQKDSLDLAIKLGEACYNTFSSMPTNLGAESIGFLPKGSNPNYSGLSSTERDQVKKHGFYNENASYLLRPEVIESIFYLHRITGDSKYQEWAWNIWNGIKKNCKVDGGYVGIKNVQGGKSSGIIPNQESFVFAETFKYLYLIFSPSEISLDDYVFTTEAHPFKRNIPFNGSFS</sequence>
<keyword evidence="4" id="KW-0732">Signal</keyword>
<evidence type="ECO:0000256" key="11">
    <source>
        <dbReference type="PIRSR" id="PIRSR601382-1"/>
    </source>
</evidence>
<evidence type="ECO:0000256" key="8">
    <source>
        <dbReference type="ARBA" id="ARBA00023295"/>
    </source>
</evidence>
<dbReference type="EMBL" id="JANBPU010000039">
    <property type="protein sequence ID" value="KAJ1918703.1"/>
    <property type="molecule type" value="Genomic_DNA"/>
</dbReference>
<comment type="cofactor">
    <cofactor evidence="1 12">
        <name>Ca(2+)</name>
        <dbReference type="ChEBI" id="CHEBI:29108"/>
    </cofactor>
</comment>
<dbReference type="GO" id="GO:0036503">
    <property type="term" value="P:ERAD pathway"/>
    <property type="evidence" value="ECO:0007669"/>
    <property type="project" value="UniProtKB-ARBA"/>
</dbReference>
<proteinExistence type="inferred from homology"/>
<dbReference type="EC" id="3.2.1.-" evidence="14"/>
<dbReference type="PRINTS" id="PR00747">
    <property type="entry name" value="GLYHDRLASE47"/>
</dbReference>
<dbReference type="Gene3D" id="1.50.10.10">
    <property type="match status" value="1"/>
</dbReference>
<comment type="catalytic activity">
    <reaction evidence="10">
        <text>N(4)-(alpha-D-Man-(1-&gt;2)-alpha-D-Man-(1-&gt;2)-alpha-D-Man-(1-&gt;3)-[alpha-D-Man-(1-&gt;2)-alpha-D-Man-(1-&gt;3)-[alpha-D-Man-(1-&gt;2)-alpha-D-Man-(1-&gt;6)]-alpha-D-Man-(1-&gt;6)]-beta-D-Man-(1-&gt;4)-beta-D-GlcNAc-(1-&gt;4)-beta-D-GlcNAc)-L-asparaginyl-[protein] (N-glucan mannose isomer 9A1,2,3B1,2,3) + 4 H2O = N(4)-(alpha-D-Man-(1-&gt;3)-[alpha-D-Man-(1-&gt;3)-[alpha-D-Man-(1-&gt;6)]-alpha-D-Man-(1-&gt;6)]-beta-D-Man-(1-&gt;4)-beta-D-GlcNAc-(1-&gt;4)-beta-D-GlcNAc)-L-asparaginyl-[protein] (N-glucan mannose isomer 5A1,2) + 4 beta-D-mannose</text>
        <dbReference type="Rhea" id="RHEA:56008"/>
        <dbReference type="Rhea" id="RHEA-COMP:14356"/>
        <dbReference type="Rhea" id="RHEA-COMP:14367"/>
        <dbReference type="ChEBI" id="CHEBI:15377"/>
        <dbReference type="ChEBI" id="CHEBI:28563"/>
        <dbReference type="ChEBI" id="CHEBI:59087"/>
        <dbReference type="ChEBI" id="CHEBI:139493"/>
        <dbReference type="EC" id="3.2.1.113"/>
    </reaction>
</comment>
<organism evidence="15 16">
    <name type="scientific">Mycoemilia scoparia</name>
    <dbReference type="NCBI Taxonomy" id="417184"/>
    <lineage>
        <taxon>Eukaryota</taxon>
        <taxon>Fungi</taxon>
        <taxon>Fungi incertae sedis</taxon>
        <taxon>Zoopagomycota</taxon>
        <taxon>Kickxellomycotina</taxon>
        <taxon>Kickxellomycetes</taxon>
        <taxon>Kickxellales</taxon>
        <taxon>Kickxellaceae</taxon>
        <taxon>Mycoemilia</taxon>
    </lineage>
</organism>
<dbReference type="SUPFAM" id="SSF48225">
    <property type="entry name" value="Seven-hairpin glycosidases"/>
    <property type="match status" value="1"/>
</dbReference>
<evidence type="ECO:0000313" key="15">
    <source>
        <dbReference type="EMBL" id="KAJ1918703.1"/>
    </source>
</evidence>
<protein>
    <recommendedName>
        <fullName evidence="14">alpha-1,2-Mannosidase</fullName>
        <ecNumber evidence="14">3.2.1.-</ecNumber>
    </recommendedName>
</protein>
<feature type="active site" evidence="11">
    <location>
        <position position="449"/>
    </location>
</feature>
<dbReference type="PANTHER" id="PTHR11742">
    <property type="entry name" value="MANNOSYL-OLIGOSACCHARIDE ALPHA-1,2-MANNOSIDASE-RELATED"/>
    <property type="match status" value="1"/>
</dbReference>
<evidence type="ECO:0000256" key="1">
    <source>
        <dbReference type="ARBA" id="ARBA00001913"/>
    </source>
</evidence>
<feature type="active site" description="Proton donor" evidence="11">
    <location>
        <position position="163"/>
    </location>
</feature>
<keyword evidence="8 14" id="KW-0326">Glycosidase</keyword>
<keyword evidence="12" id="KW-0106">Calcium</keyword>
<evidence type="ECO:0000256" key="5">
    <source>
        <dbReference type="ARBA" id="ARBA00022801"/>
    </source>
</evidence>
<evidence type="ECO:0000256" key="3">
    <source>
        <dbReference type="ARBA" id="ARBA00007658"/>
    </source>
</evidence>
<feature type="disulfide bond" evidence="13">
    <location>
        <begin position="365"/>
        <end position="394"/>
    </location>
</feature>
<dbReference type="InterPro" id="IPR050749">
    <property type="entry name" value="Glycosyl_Hydrolase_47"/>
</dbReference>
<dbReference type="PANTHER" id="PTHR11742:SF101">
    <property type="entry name" value="MANNOSYL-OLIGOSACCHARIDE ALPHA-1,2-MANNOSIDASE 1B"/>
    <property type="match status" value="1"/>
</dbReference>
<dbReference type="OrthoDB" id="8118055at2759"/>
<evidence type="ECO:0000256" key="7">
    <source>
        <dbReference type="ARBA" id="ARBA00023180"/>
    </source>
</evidence>
<feature type="active site" evidence="11">
    <location>
        <position position="302"/>
    </location>
</feature>
<dbReference type="GO" id="GO:0005975">
    <property type="term" value="P:carbohydrate metabolic process"/>
    <property type="evidence" value="ECO:0007669"/>
    <property type="project" value="InterPro"/>
</dbReference>
<dbReference type="GO" id="GO:0016020">
    <property type="term" value="C:membrane"/>
    <property type="evidence" value="ECO:0007669"/>
    <property type="project" value="InterPro"/>
</dbReference>
<evidence type="ECO:0000256" key="6">
    <source>
        <dbReference type="ARBA" id="ARBA00023157"/>
    </source>
</evidence>
<evidence type="ECO:0000256" key="2">
    <source>
        <dbReference type="ARBA" id="ARBA00004922"/>
    </source>
</evidence>
<comment type="catalytic activity">
    <reaction evidence="9">
        <text>N(4)-(alpha-D-Man-(1-&gt;2)-alpha-D-Man-(1-&gt;2)-alpha-D-Man-(1-&gt;3)-[alpha-D-Man-(1-&gt;3)-[alpha-D-Man-(1-&gt;2)-alpha-D-Man-(1-&gt;6)]-alpha-D-Man-(1-&gt;6)]-beta-D-Man-(1-&gt;4)-beta-D-GlcNAc-(1-&gt;4)-beta-D-GlcNAc)-L-asparaginyl-[protein] (N-glucan mannose isomer 8A1,2,3B1,3) + 3 H2O = N(4)-(alpha-D-Man-(1-&gt;3)-[alpha-D-Man-(1-&gt;3)-[alpha-D-Man-(1-&gt;6)]-alpha-D-Man-(1-&gt;6)]-beta-D-Man-(1-&gt;4)-beta-D-GlcNAc-(1-&gt;4)-beta-D-GlcNAc)-L-asparaginyl-[protein] (N-glucan mannose isomer 5A1,2) + 3 beta-D-mannose</text>
        <dbReference type="Rhea" id="RHEA:56028"/>
        <dbReference type="Rhea" id="RHEA-COMP:14358"/>
        <dbReference type="Rhea" id="RHEA-COMP:14367"/>
        <dbReference type="ChEBI" id="CHEBI:15377"/>
        <dbReference type="ChEBI" id="CHEBI:28563"/>
        <dbReference type="ChEBI" id="CHEBI:59087"/>
        <dbReference type="ChEBI" id="CHEBI:60628"/>
        <dbReference type="EC" id="3.2.1.113"/>
    </reaction>
</comment>
<dbReference type="GO" id="GO:0004571">
    <property type="term" value="F:mannosyl-oligosaccharide 1,2-alpha-mannosidase activity"/>
    <property type="evidence" value="ECO:0007669"/>
    <property type="project" value="UniProtKB-EC"/>
</dbReference>
<keyword evidence="16" id="KW-1185">Reference proteome</keyword>
<comment type="pathway">
    <text evidence="2">Protein modification; protein glycosylation.</text>
</comment>
<dbReference type="AlphaFoldDB" id="A0A9W8A5J4"/>
<keyword evidence="6 13" id="KW-1015">Disulfide bond</keyword>
<gene>
    <name evidence="15" type="ORF">H4219_002425</name>
</gene>
<dbReference type="InterPro" id="IPR001382">
    <property type="entry name" value="Glyco_hydro_47"/>
</dbReference>
<feature type="active site" description="Proton donor" evidence="11">
    <location>
        <position position="408"/>
    </location>
</feature>
<dbReference type="GO" id="GO:0005783">
    <property type="term" value="C:endoplasmic reticulum"/>
    <property type="evidence" value="ECO:0007669"/>
    <property type="project" value="TreeGrafter"/>
</dbReference>
<name>A0A9W8A5J4_9FUNG</name>
<evidence type="ECO:0000256" key="10">
    <source>
        <dbReference type="ARBA" id="ARBA00048605"/>
    </source>
</evidence>
<comment type="similarity">
    <text evidence="3 14">Belongs to the glycosyl hydrolase 47 family.</text>
</comment>
<feature type="binding site" evidence="12">
    <location>
        <position position="535"/>
    </location>
    <ligand>
        <name>Ca(2+)</name>
        <dbReference type="ChEBI" id="CHEBI:29108"/>
    </ligand>
</feature>
<evidence type="ECO:0000256" key="4">
    <source>
        <dbReference type="ARBA" id="ARBA00022729"/>
    </source>
</evidence>
<evidence type="ECO:0000256" key="13">
    <source>
        <dbReference type="PIRSR" id="PIRSR601382-3"/>
    </source>
</evidence>
<keyword evidence="12" id="KW-0479">Metal-binding</keyword>
<dbReference type="Pfam" id="PF01532">
    <property type="entry name" value="Glyco_hydro_47"/>
    <property type="match status" value="1"/>
</dbReference>
<dbReference type="InterPro" id="IPR012341">
    <property type="entry name" value="6hp_glycosidase-like_sf"/>
</dbReference>
<reference evidence="15" key="1">
    <citation type="submission" date="2022-07" db="EMBL/GenBank/DDBJ databases">
        <title>Phylogenomic reconstructions and comparative analyses of Kickxellomycotina fungi.</title>
        <authorList>
            <person name="Reynolds N.K."/>
            <person name="Stajich J.E."/>
            <person name="Barry K."/>
            <person name="Grigoriev I.V."/>
            <person name="Crous P."/>
            <person name="Smith M.E."/>
        </authorList>
    </citation>
    <scope>NUCLEOTIDE SEQUENCE</scope>
    <source>
        <strain evidence="15">NBRC 100468</strain>
    </source>
</reference>
<keyword evidence="7" id="KW-0325">Glycoprotein</keyword>
<dbReference type="InterPro" id="IPR036026">
    <property type="entry name" value="Seven-hairpin_glycosidases"/>
</dbReference>